<dbReference type="OrthoDB" id="7865640at2"/>
<dbReference type="HOGENOM" id="CLU_122852_0_0_5"/>
<evidence type="ECO:0000256" key="1">
    <source>
        <dbReference type="SAM" id="MobiDB-lite"/>
    </source>
</evidence>
<gene>
    <name evidence="3" type="ordered locus">KVU_0544</name>
</gene>
<evidence type="ECO:0008006" key="5">
    <source>
        <dbReference type="Google" id="ProtNLM"/>
    </source>
</evidence>
<evidence type="ECO:0000256" key="2">
    <source>
        <dbReference type="SAM" id="Phobius"/>
    </source>
</evidence>
<dbReference type="InterPro" id="IPR025961">
    <property type="entry name" value="Metal_resist"/>
</dbReference>
<keyword evidence="2" id="KW-1133">Transmembrane helix</keyword>
<keyword evidence="2" id="KW-0812">Transmembrane</keyword>
<proteinExistence type="predicted"/>
<evidence type="ECO:0000313" key="3">
    <source>
        <dbReference type="EMBL" id="AEM40383.1"/>
    </source>
</evidence>
<dbReference type="Proteomes" id="UP000000692">
    <property type="component" value="Chromosome"/>
</dbReference>
<sequence>MTEGKISATPKGWTRWLLFGSLTLNLLFVGVGVGGVLSLKRHVAGGAPPANMQMLTVGPLSRALTPEDRDEVLDFVRSGRNPDIMSPRDMRADGVLMMDTLRGADFDPAVLEAIFQRQNASDIAMQGALQQALLQRLSQMTPDERNALADRLTAAFERSHRAFGRGENRDGNQGNDPAPAPQEGRR</sequence>
<dbReference type="Pfam" id="PF13801">
    <property type="entry name" value="Metal_resist"/>
    <property type="match status" value="1"/>
</dbReference>
<accession>F9Y3E2</accession>
<evidence type="ECO:0000313" key="4">
    <source>
        <dbReference type="Proteomes" id="UP000000692"/>
    </source>
</evidence>
<organism evidence="3 4">
    <name type="scientific">Ketogulonicigenium vulgare (strain WSH-001)</name>
    <dbReference type="NCBI Taxonomy" id="759362"/>
    <lineage>
        <taxon>Bacteria</taxon>
        <taxon>Pseudomonadati</taxon>
        <taxon>Pseudomonadota</taxon>
        <taxon>Alphaproteobacteria</taxon>
        <taxon>Rhodobacterales</taxon>
        <taxon>Roseobacteraceae</taxon>
        <taxon>Ketogulonicigenium</taxon>
    </lineage>
</organism>
<dbReference type="AlphaFoldDB" id="F9Y3E2"/>
<dbReference type="EMBL" id="CP002018">
    <property type="protein sequence ID" value="AEM40383.1"/>
    <property type="molecule type" value="Genomic_DNA"/>
</dbReference>
<feature type="region of interest" description="Disordered" evidence="1">
    <location>
        <begin position="159"/>
        <end position="186"/>
    </location>
</feature>
<feature type="transmembrane region" description="Helical" evidence="2">
    <location>
        <begin position="16"/>
        <end position="39"/>
    </location>
</feature>
<reference evidence="3 4" key="1">
    <citation type="journal article" date="2011" name="J. Bacteriol.">
        <title>Complete genome sequence of the industrial strain Ketogulonicigenium vulgare WSH-001.</title>
        <authorList>
            <person name="Liu L."/>
            <person name="Li Y."/>
            <person name="Zhang J."/>
            <person name="Zhou Z."/>
            <person name="Liu J."/>
            <person name="Li X."/>
            <person name="Zhou J."/>
            <person name="Du G."/>
            <person name="Wang L."/>
            <person name="Chen J."/>
        </authorList>
    </citation>
    <scope>NUCLEOTIDE SEQUENCE [LARGE SCALE GENOMIC DNA]</scope>
    <source>
        <strain evidence="3 4">WSH-001</strain>
    </source>
</reference>
<dbReference type="eggNOG" id="COG5612">
    <property type="taxonomic scope" value="Bacteria"/>
</dbReference>
<keyword evidence="2" id="KW-0472">Membrane</keyword>
<dbReference type="RefSeq" id="WP_013383830.1">
    <property type="nucleotide sequence ID" value="NC_017384.1"/>
</dbReference>
<dbReference type="KEGG" id="kvl:KVU_0544"/>
<feature type="compositionally biased region" description="Basic and acidic residues" evidence="1">
    <location>
        <begin position="159"/>
        <end position="170"/>
    </location>
</feature>
<keyword evidence="4" id="KW-1185">Reference proteome</keyword>
<name>F9Y3E2_KETVW</name>
<protein>
    <recommendedName>
        <fullName evidence="5">Integral membrane protein</fullName>
    </recommendedName>
</protein>